<feature type="chain" id="PRO_5035447465" evidence="1">
    <location>
        <begin position="22"/>
        <end position="238"/>
    </location>
</feature>
<name>A0A8K0SGV4_9HYPO</name>
<proteinExistence type="predicted"/>
<keyword evidence="3" id="KW-1185">Reference proteome</keyword>
<protein>
    <submittedName>
        <fullName evidence="2">Uncharacterized protein</fullName>
    </submittedName>
</protein>
<dbReference type="AlphaFoldDB" id="A0A8K0SGV4"/>
<gene>
    <name evidence="2" type="ORF">B0I35DRAFT_446349</name>
</gene>
<evidence type="ECO:0000313" key="3">
    <source>
        <dbReference type="Proteomes" id="UP000813444"/>
    </source>
</evidence>
<accession>A0A8K0SGV4</accession>
<dbReference type="EMBL" id="JAGPNK010000030">
    <property type="protein sequence ID" value="KAH7303640.1"/>
    <property type="molecule type" value="Genomic_DNA"/>
</dbReference>
<evidence type="ECO:0000256" key="1">
    <source>
        <dbReference type="SAM" id="SignalP"/>
    </source>
</evidence>
<sequence length="238" mass="26991">MYTTRLLSPILGFSVASKVLATPVNIRIAEDDISPGDSDSHITFSDDVLPPNYIAADFNPPAGFDWEDTADLDQSFIGSNYTWPVNTTDNPEYTIKPNLADEDKHFQIYFMTYDVTGCTHGGCWDQSVRRYSVDSSCHGGRCGAKAFMDHDWEAHLCDKKLTACGIEYVLKYTGTQGSCMRYKWFHGRGFHYWVKYAHLTRGGKNVGECLVWNKIRTAKHCAFGPWGMDSMLKCWVHR</sequence>
<dbReference type="Proteomes" id="UP000813444">
    <property type="component" value="Unassembled WGS sequence"/>
</dbReference>
<comment type="caution">
    <text evidence="2">The sequence shown here is derived from an EMBL/GenBank/DDBJ whole genome shotgun (WGS) entry which is preliminary data.</text>
</comment>
<feature type="signal peptide" evidence="1">
    <location>
        <begin position="1"/>
        <end position="21"/>
    </location>
</feature>
<reference evidence="2" key="1">
    <citation type="journal article" date="2021" name="Nat. Commun.">
        <title>Genetic determinants of endophytism in the Arabidopsis root mycobiome.</title>
        <authorList>
            <person name="Mesny F."/>
            <person name="Miyauchi S."/>
            <person name="Thiergart T."/>
            <person name="Pickel B."/>
            <person name="Atanasova L."/>
            <person name="Karlsson M."/>
            <person name="Huettel B."/>
            <person name="Barry K.W."/>
            <person name="Haridas S."/>
            <person name="Chen C."/>
            <person name="Bauer D."/>
            <person name="Andreopoulos W."/>
            <person name="Pangilinan J."/>
            <person name="LaButti K."/>
            <person name="Riley R."/>
            <person name="Lipzen A."/>
            <person name="Clum A."/>
            <person name="Drula E."/>
            <person name="Henrissat B."/>
            <person name="Kohler A."/>
            <person name="Grigoriev I.V."/>
            <person name="Martin F.M."/>
            <person name="Hacquard S."/>
        </authorList>
    </citation>
    <scope>NUCLEOTIDE SEQUENCE</scope>
    <source>
        <strain evidence="2">MPI-CAGE-CH-0235</strain>
    </source>
</reference>
<keyword evidence="1" id="KW-0732">Signal</keyword>
<organism evidence="2 3">
    <name type="scientific">Stachybotrys elegans</name>
    <dbReference type="NCBI Taxonomy" id="80388"/>
    <lineage>
        <taxon>Eukaryota</taxon>
        <taxon>Fungi</taxon>
        <taxon>Dikarya</taxon>
        <taxon>Ascomycota</taxon>
        <taxon>Pezizomycotina</taxon>
        <taxon>Sordariomycetes</taxon>
        <taxon>Hypocreomycetidae</taxon>
        <taxon>Hypocreales</taxon>
        <taxon>Stachybotryaceae</taxon>
        <taxon>Stachybotrys</taxon>
    </lineage>
</organism>
<evidence type="ECO:0000313" key="2">
    <source>
        <dbReference type="EMBL" id="KAH7303640.1"/>
    </source>
</evidence>